<feature type="domain" description="SUEL-type lectin" evidence="4">
    <location>
        <begin position="122"/>
        <end position="213"/>
    </location>
</feature>
<proteinExistence type="predicted"/>
<protein>
    <recommendedName>
        <fullName evidence="4">SUEL-type lectin domain-containing protein</fullName>
    </recommendedName>
</protein>
<evidence type="ECO:0000256" key="1">
    <source>
        <dbReference type="ARBA" id="ARBA00022546"/>
    </source>
</evidence>
<reference evidence="5" key="1">
    <citation type="submission" date="2025-08" db="UniProtKB">
        <authorList>
            <consortium name="Ensembl"/>
        </authorList>
    </citation>
    <scope>IDENTIFICATION</scope>
</reference>
<organism evidence="5 6">
    <name type="scientific">Amphilophus citrinellus</name>
    <name type="common">Midas cichlid</name>
    <name type="synonym">Cichlasoma citrinellum</name>
    <dbReference type="NCBI Taxonomy" id="61819"/>
    <lineage>
        <taxon>Eukaryota</taxon>
        <taxon>Metazoa</taxon>
        <taxon>Chordata</taxon>
        <taxon>Craniata</taxon>
        <taxon>Vertebrata</taxon>
        <taxon>Euteleostomi</taxon>
        <taxon>Actinopterygii</taxon>
        <taxon>Neopterygii</taxon>
        <taxon>Teleostei</taxon>
        <taxon>Neoteleostei</taxon>
        <taxon>Acanthomorphata</taxon>
        <taxon>Ovalentaria</taxon>
        <taxon>Cichlomorphae</taxon>
        <taxon>Cichliformes</taxon>
        <taxon>Cichlidae</taxon>
        <taxon>New World cichlids</taxon>
        <taxon>Cichlasomatinae</taxon>
        <taxon>Heroini</taxon>
        <taxon>Amphilophus</taxon>
    </lineage>
</organism>
<dbReference type="PROSITE" id="PS50228">
    <property type="entry name" value="SUEL_LECTIN"/>
    <property type="match status" value="2"/>
</dbReference>
<dbReference type="Gene3D" id="2.60.120.740">
    <property type="match status" value="2"/>
</dbReference>
<dbReference type="GeneTree" id="ENSGT00940000154285"/>
<dbReference type="Ensembl" id="ENSACIT00000012774.1">
    <property type="protein sequence ID" value="ENSACIP00000012426.1"/>
    <property type="gene ID" value="ENSACIG00000009488.1"/>
</dbReference>
<evidence type="ECO:0000313" key="6">
    <source>
        <dbReference type="Proteomes" id="UP000261340"/>
    </source>
</evidence>
<accession>A0A3Q0RP76</accession>
<keyword evidence="3" id="KW-0677">Repeat</keyword>
<dbReference type="AlphaFoldDB" id="A0A3Q0RP76"/>
<evidence type="ECO:0000256" key="3">
    <source>
        <dbReference type="ARBA" id="ARBA00022737"/>
    </source>
</evidence>
<keyword evidence="1" id="KW-0348">Hemagglutinin</keyword>
<dbReference type="InterPro" id="IPR000922">
    <property type="entry name" value="Lectin_gal-bd_dom"/>
</dbReference>
<keyword evidence="2" id="KW-0430">Lectin</keyword>
<dbReference type="Pfam" id="PF02140">
    <property type="entry name" value="SUEL_Lectin"/>
    <property type="match status" value="2"/>
</dbReference>
<dbReference type="Proteomes" id="UP000261340">
    <property type="component" value="Unplaced"/>
</dbReference>
<sequence>MCNSFFFFISGFSEVSVTSIYNVTPISRGRVITFDGLSVHHLSCDEGQVIVVYRADYGRRDITTCSDGRPDSQLHNVQCSSPNSTEYVVNRYRSKNEVFGDPCGGTSKYLEVVYGCQDRTVACEGSQAKLQCDEGQVIVVYRADYGRRDITTCSDGRPDSQLQNVQCSSPNSTEYVANSCNWQNSCTVAAKSSVFGEPCNGTSKYLEVVYGCQGKSFK</sequence>
<evidence type="ECO:0000256" key="2">
    <source>
        <dbReference type="ARBA" id="ARBA00022734"/>
    </source>
</evidence>
<evidence type="ECO:0000313" key="5">
    <source>
        <dbReference type="Ensembl" id="ENSACIP00000012426.1"/>
    </source>
</evidence>
<feature type="domain" description="SUEL-type lectin" evidence="4">
    <location>
        <begin position="41"/>
        <end position="117"/>
    </location>
</feature>
<dbReference type="GO" id="GO:0030246">
    <property type="term" value="F:carbohydrate binding"/>
    <property type="evidence" value="ECO:0007669"/>
    <property type="project" value="UniProtKB-KW"/>
</dbReference>
<dbReference type="FunFam" id="2.60.120.740:FF:000003">
    <property type="entry name" value="Protein eva-1 homolog C"/>
    <property type="match status" value="1"/>
</dbReference>
<keyword evidence="6" id="KW-1185">Reference proteome</keyword>
<evidence type="ECO:0000259" key="4">
    <source>
        <dbReference type="PROSITE" id="PS50228"/>
    </source>
</evidence>
<dbReference type="InterPro" id="IPR043159">
    <property type="entry name" value="Lectin_gal-bd_sf"/>
</dbReference>
<dbReference type="PANTHER" id="PTHR46780">
    <property type="entry name" value="PROTEIN EVA-1"/>
    <property type="match status" value="1"/>
</dbReference>
<reference evidence="5" key="2">
    <citation type="submission" date="2025-09" db="UniProtKB">
        <authorList>
            <consortium name="Ensembl"/>
        </authorList>
    </citation>
    <scope>IDENTIFICATION</scope>
</reference>
<name>A0A3Q0RP76_AMPCI</name>